<comment type="similarity">
    <text evidence="1 8 9">Belongs to the peptidase S8 family.</text>
</comment>
<dbReference type="InterPro" id="IPR050131">
    <property type="entry name" value="Peptidase_S8_subtilisin-like"/>
</dbReference>
<dbReference type="InterPro" id="IPR034213">
    <property type="entry name" value="S8_Vpr-like"/>
</dbReference>
<evidence type="ECO:0000313" key="13">
    <source>
        <dbReference type="EMBL" id="MBG0739887.1"/>
    </source>
</evidence>
<dbReference type="GO" id="GO:0004252">
    <property type="term" value="F:serine-type endopeptidase activity"/>
    <property type="evidence" value="ECO:0007669"/>
    <property type="project" value="UniProtKB-UniRule"/>
</dbReference>
<feature type="active site" description="Charge relay system" evidence="7 8">
    <location>
        <position position="273"/>
    </location>
</feature>
<evidence type="ECO:0000256" key="1">
    <source>
        <dbReference type="ARBA" id="ARBA00011073"/>
    </source>
</evidence>
<feature type="domain" description="SLH" evidence="12">
    <location>
        <begin position="1238"/>
        <end position="1301"/>
    </location>
</feature>
<evidence type="ECO:0000256" key="7">
    <source>
        <dbReference type="PIRSR" id="PIRSR615500-1"/>
    </source>
</evidence>
<dbReference type="Pfam" id="PF02225">
    <property type="entry name" value="PA"/>
    <property type="match status" value="1"/>
</dbReference>
<evidence type="ECO:0000256" key="5">
    <source>
        <dbReference type="ARBA" id="ARBA00022801"/>
    </source>
</evidence>
<dbReference type="Pfam" id="PF00082">
    <property type="entry name" value="Peptidase_S8"/>
    <property type="match status" value="1"/>
</dbReference>
<keyword evidence="4 11" id="KW-0732">Signal</keyword>
<dbReference type="Pfam" id="PF00395">
    <property type="entry name" value="SLH"/>
    <property type="match status" value="2"/>
</dbReference>
<evidence type="ECO:0000256" key="9">
    <source>
        <dbReference type="RuleBase" id="RU003355"/>
    </source>
</evidence>
<dbReference type="PRINTS" id="PR00723">
    <property type="entry name" value="SUBTILISIN"/>
</dbReference>
<evidence type="ECO:0000259" key="12">
    <source>
        <dbReference type="PROSITE" id="PS51272"/>
    </source>
</evidence>
<dbReference type="Gene3D" id="3.50.30.30">
    <property type="match status" value="1"/>
</dbReference>
<keyword evidence="5 8" id="KW-0378">Hydrolase</keyword>
<name>A0A931GAM5_9MICC</name>
<evidence type="ECO:0000256" key="11">
    <source>
        <dbReference type="SAM" id="SignalP"/>
    </source>
</evidence>
<dbReference type="PANTHER" id="PTHR43806:SF11">
    <property type="entry name" value="CEREVISIN-RELATED"/>
    <property type="match status" value="1"/>
</dbReference>
<dbReference type="CDD" id="cd07474">
    <property type="entry name" value="Peptidases_S8_subtilisin_Vpr-like"/>
    <property type="match status" value="1"/>
</dbReference>
<organism evidence="13 14">
    <name type="scientific">Arthrobacter terrae</name>
    <dbReference type="NCBI Taxonomy" id="2935737"/>
    <lineage>
        <taxon>Bacteria</taxon>
        <taxon>Bacillati</taxon>
        <taxon>Actinomycetota</taxon>
        <taxon>Actinomycetes</taxon>
        <taxon>Micrococcales</taxon>
        <taxon>Micrococcaceae</taxon>
        <taxon>Arthrobacter</taxon>
    </lineage>
</organism>
<sequence length="1305" mass="135221">MSKQSRRARSQILAILTGVTMVATMGNAAMADDANPPSNLAAGISGQKVPVQLKPVQKMGGSLSSASGPVSVYVQFKGQGTFAATQPQQVQDGTKAPVDKSELVKQLRAGIEAKAQSVASEASAEQIYTTTNTLPGVAIIGDAAKVRALANRDDVVKITPIVSKSYQNKGTDIDTKALDAWVQKHQTGEGATIAVLDTGLDYTHADFGGPGTTAAFAAAKAMTDLPPASAGLYDTAKFAGGWDLVGDDYDAGSTDPAKQKPRPDGNPLDCGGHGSHVAGTAAGYGLNADGSTFAGDYSSLTAAKVNEMKIGPGSAPMAKLVSLRVFGCEGSSDVVGLALDKVLDPNNDGDFSDRANVVNMSLGSDYSPTDDPENDIVDALTGLGVLSVVASGNAGDFYDIGGSPGNAKSSLTVANSVGSQAAVDRIDVLAPADKAGSVAGQYSSNFNYSDPSVTPAMLKGTVQFAPDSNNTGCTEFSTEEAAAFAGKWVMLSWDDNDATRKCGSADRFNNAEKAGAKGVVFNSQRTVFEAGIAGNATIPGVQFNKAATDSLTPAAKAGTLQIQLNPAFKGAASAATNALDTLNSSSSRGVHGSNGIVKPDVAAPGTSIGSVGVGSGNGIAVMSGTSMATPHVAGIAALLFATGKMTPYQVKSTIMNTANVDIMTGNVAYGPNRVGSGRVNALDAVSDNVLAYATDDPTLTSVNFGVVEVADKAVTVTKKITVQNRSNTPQTFAASYLPATQMPGVVYSVSPASIIVPANSSAAEVSVTMTVADPTKLAKSLDPTMSATQLGLPRTFLADASGRVQLKSDSSPTLRVPVYAAPKPVATMTAGPKITFKPSENTTAATLSGRGIMQGTGTEQYLSIVAPFELGASSERKADNPVATITNKSMDLQYVGASSTVPAILKAGGDPADGMINFGVSTWGNWPALLAASGISVEIDTNGDGKSDFQTYTTVAKGYDGILVVTDKLNADGTTETVDQEFANGLLGDTDTNTYDTNTIMLPVLASALGVDVTKPAPFTYQVITTSAYSIDNTGKNVPVDTSPAVSFNPVTPDLWFEGGAADSLFVDADATQLTVNRASKDVKSQALFLHLHNATDQKAEVVPTENGQLRFSDVPGTKFEADINWMADKGLTTGYPDGTYRPYETMNRDAMAAFLYRLAGSPAYSAPTKSPFTDINANTQYYKEMSWMSSTGLSMGYDDGSYRPLSAVNRDAMAAFLKRFAGDYCMIPAAKDYQAPATSAFTDVATNNQFYKEISWMGDTEISTGYPDGSYHPVEANTREAMAAFIHRLDTYEGANGGCNPLVP</sequence>
<evidence type="ECO:0000256" key="8">
    <source>
        <dbReference type="PROSITE-ProRule" id="PRU01240"/>
    </source>
</evidence>
<dbReference type="InterPro" id="IPR036852">
    <property type="entry name" value="Peptidase_S8/S53_dom_sf"/>
</dbReference>
<dbReference type="InterPro" id="IPR023828">
    <property type="entry name" value="Peptidase_S8_Ser-AS"/>
</dbReference>
<keyword evidence="6 8" id="KW-0720">Serine protease</keyword>
<dbReference type="InterPro" id="IPR000209">
    <property type="entry name" value="Peptidase_S8/S53_dom"/>
</dbReference>
<keyword evidence="14" id="KW-1185">Reference proteome</keyword>
<evidence type="ECO:0000256" key="2">
    <source>
        <dbReference type="ARBA" id="ARBA00022512"/>
    </source>
</evidence>
<feature type="signal peptide" evidence="11">
    <location>
        <begin position="1"/>
        <end position="31"/>
    </location>
</feature>
<dbReference type="InterPro" id="IPR023827">
    <property type="entry name" value="Peptidase_S8_Asp-AS"/>
</dbReference>
<protein>
    <submittedName>
        <fullName evidence="13">S8 family serine peptidase</fullName>
    </submittedName>
</protein>
<evidence type="ECO:0000256" key="10">
    <source>
        <dbReference type="SAM" id="MobiDB-lite"/>
    </source>
</evidence>
<dbReference type="PROSITE" id="PS00138">
    <property type="entry name" value="SUBTILASE_SER"/>
    <property type="match status" value="1"/>
</dbReference>
<dbReference type="EMBL" id="JADNYM010000012">
    <property type="protein sequence ID" value="MBG0739887.1"/>
    <property type="molecule type" value="Genomic_DNA"/>
</dbReference>
<comment type="caution">
    <text evidence="13">The sequence shown here is derived from an EMBL/GenBank/DDBJ whole genome shotgun (WGS) entry which is preliminary data.</text>
</comment>
<feature type="chain" id="PRO_5037162184" evidence="11">
    <location>
        <begin position="32"/>
        <end position="1305"/>
    </location>
</feature>
<feature type="domain" description="SLH" evidence="12">
    <location>
        <begin position="1107"/>
        <end position="1170"/>
    </location>
</feature>
<dbReference type="PROSITE" id="PS51892">
    <property type="entry name" value="SUBTILASE"/>
    <property type="match status" value="1"/>
</dbReference>
<dbReference type="PROSITE" id="PS51272">
    <property type="entry name" value="SLH"/>
    <property type="match status" value="3"/>
</dbReference>
<gene>
    <name evidence="13" type="ORF">IV500_10865</name>
</gene>
<dbReference type="RefSeq" id="WP_196396827.1">
    <property type="nucleotide sequence ID" value="NZ_JADNYM010000012.1"/>
</dbReference>
<keyword evidence="2" id="KW-0964">Secreted</keyword>
<evidence type="ECO:0000256" key="3">
    <source>
        <dbReference type="ARBA" id="ARBA00022670"/>
    </source>
</evidence>
<dbReference type="PROSITE" id="PS00137">
    <property type="entry name" value="SUBTILASE_HIS"/>
    <property type="match status" value="1"/>
</dbReference>
<accession>A0A931GAM5</accession>
<keyword evidence="3 8" id="KW-0645">Protease</keyword>
<proteinExistence type="inferred from homology"/>
<dbReference type="SUPFAM" id="SSF52743">
    <property type="entry name" value="Subtilisin-like"/>
    <property type="match status" value="1"/>
</dbReference>
<dbReference type="Proteomes" id="UP000655366">
    <property type="component" value="Unassembled WGS sequence"/>
</dbReference>
<evidence type="ECO:0000313" key="14">
    <source>
        <dbReference type="Proteomes" id="UP000655366"/>
    </source>
</evidence>
<feature type="domain" description="SLH" evidence="12">
    <location>
        <begin position="1171"/>
        <end position="1232"/>
    </location>
</feature>
<dbReference type="PANTHER" id="PTHR43806">
    <property type="entry name" value="PEPTIDASE S8"/>
    <property type="match status" value="1"/>
</dbReference>
<evidence type="ECO:0000256" key="4">
    <source>
        <dbReference type="ARBA" id="ARBA00022729"/>
    </source>
</evidence>
<dbReference type="InterPro" id="IPR015500">
    <property type="entry name" value="Peptidase_S8_subtilisin-rel"/>
</dbReference>
<feature type="active site" description="Charge relay system" evidence="7 8">
    <location>
        <position position="197"/>
    </location>
</feature>
<dbReference type="Gene3D" id="3.40.50.200">
    <property type="entry name" value="Peptidase S8/S53 domain"/>
    <property type="match status" value="1"/>
</dbReference>
<feature type="active site" description="Charge relay system" evidence="7 8">
    <location>
        <position position="626"/>
    </location>
</feature>
<dbReference type="GO" id="GO:0006508">
    <property type="term" value="P:proteolysis"/>
    <property type="evidence" value="ECO:0007669"/>
    <property type="project" value="UniProtKB-KW"/>
</dbReference>
<dbReference type="InterPro" id="IPR003137">
    <property type="entry name" value="PA_domain"/>
</dbReference>
<dbReference type="InterPro" id="IPR001119">
    <property type="entry name" value="SLH_dom"/>
</dbReference>
<keyword evidence="2" id="KW-0134">Cell wall</keyword>
<dbReference type="PROSITE" id="PS00136">
    <property type="entry name" value="SUBTILASE_ASP"/>
    <property type="match status" value="1"/>
</dbReference>
<evidence type="ECO:0000256" key="6">
    <source>
        <dbReference type="ARBA" id="ARBA00022825"/>
    </source>
</evidence>
<feature type="region of interest" description="Disordered" evidence="10">
    <location>
        <begin position="250"/>
        <end position="273"/>
    </location>
</feature>
<reference evidence="13 14" key="1">
    <citation type="submission" date="2020-11" db="EMBL/GenBank/DDBJ databases">
        <title>Arthrobacter antarcticus sp. nov., isolated from Antarctic Soil.</title>
        <authorList>
            <person name="Li J."/>
        </authorList>
    </citation>
    <scope>NUCLEOTIDE SEQUENCE [LARGE SCALE GENOMIC DNA]</scope>
    <source>
        <strain evidence="13 14">Z1-20</strain>
    </source>
</reference>
<dbReference type="InterPro" id="IPR022398">
    <property type="entry name" value="Peptidase_S8_His-AS"/>
</dbReference>